<dbReference type="Pfam" id="PF04646">
    <property type="entry name" value="DUF604"/>
    <property type="match status" value="1"/>
</dbReference>
<keyword evidence="2" id="KW-1185">Reference proteome</keyword>
<accession>A0A118K2D3</accession>
<dbReference type="OMA" id="DSCLIRY"/>
<dbReference type="AlphaFoldDB" id="A0A118K2D3"/>
<dbReference type="InterPro" id="IPR006740">
    <property type="entry name" value="DUF604"/>
</dbReference>
<gene>
    <name evidence="1" type="ORF">Ccrd_017506</name>
</gene>
<evidence type="ECO:0000313" key="2">
    <source>
        <dbReference type="Proteomes" id="UP000243975"/>
    </source>
</evidence>
<evidence type="ECO:0008006" key="3">
    <source>
        <dbReference type="Google" id="ProtNLM"/>
    </source>
</evidence>
<evidence type="ECO:0000313" key="1">
    <source>
        <dbReference type="EMBL" id="KVI04173.1"/>
    </source>
</evidence>
<dbReference type="Proteomes" id="UP000243975">
    <property type="component" value="Unassembled WGS sequence"/>
</dbReference>
<dbReference type="EMBL" id="LEKV01002301">
    <property type="protein sequence ID" value="KVI04173.1"/>
    <property type="molecule type" value="Genomic_DNA"/>
</dbReference>
<dbReference type="Gramene" id="KVI04173">
    <property type="protein sequence ID" value="KVI04173"/>
    <property type="gene ID" value="Ccrd_017506"/>
</dbReference>
<reference evidence="1 2" key="1">
    <citation type="journal article" date="2016" name="Sci. Rep.">
        <title>The genome sequence of the outbreeding globe artichoke constructed de novo incorporating a phase-aware low-pass sequencing strategy of F1 progeny.</title>
        <authorList>
            <person name="Scaglione D."/>
            <person name="Reyes-Chin-Wo S."/>
            <person name="Acquadro A."/>
            <person name="Froenicke L."/>
            <person name="Portis E."/>
            <person name="Beitel C."/>
            <person name="Tirone M."/>
            <person name="Mauro R."/>
            <person name="Lo Monaco A."/>
            <person name="Mauromicale G."/>
            <person name="Faccioli P."/>
            <person name="Cattivelli L."/>
            <person name="Rieseberg L."/>
            <person name="Michelmore R."/>
            <person name="Lanteri S."/>
        </authorList>
    </citation>
    <scope>NUCLEOTIDE SEQUENCE [LARGE SCALE GENOMIC DNA]</scope>
    <source>
        <strain evidence="1">2C</strain>
    </source>
</reference>
<dbReference type="Gene3D" id="3.90.550.50">
    <property type="match status" value="1"/>
</dbReference>
<organism evidence="1 2">
    <name type="scientific">Cynara cardunculus var. scolymus</name>
    <name type="common">Globe artichoke</name>
    <name type="synonym">Cynara scolymus</name>
    <dbReference type="NCBI Taxonomy" id="59895"/>
    <lineage>
        <taxon>Eukaryota</taxon>
        <taxon>Viridiplantae</taxon>
        <taxon>Streptophyta</taxon>
        <taxon>Embryophyta</taxon>
        <taxon>Tracheophyta</taxon>
        <taxon>Spermatophyta</taxon>
        <taxon>Magnoliopsida</taxon>
        <taxon>eudicotyledons</taxon>
        <taxon>Gunneridae</taxon>
        <taxon>Pentapetalae</taxon>
        <taxon>asterids</taxon>
        <taxon>campanulids</taxon>
        <taxon>Asterales</taxon>
        <taxon>Asteraceae</taxon>
        <taxon>Carduoideae</taxon>
        <taxon>Cardueae</taxon>
        <taxon>Carduinae</taxon>
        <taxon>Cynara</taxon>
    </lineage>
</organism>
<protein>
    <recommendedName>
        <fullName evidence="3">Fringe-like protein</fullName>
    </recommendedName>
</protein>
<dbReference type="PANTHER" id="PTHR10811">
    <property type="entry name" value="FRINGE-RELATED"/>
    <property type="match status" value="1"/>
</dbReference>
<name>A0A118K2D3_CYNCS</name>
<dbReference type="STRING" id="59895.A0A118K2D3"/>
<proteinExistence type="predicted"/>
<sequence>MSIFRIVPSNIKDICLIMSSLSIFYLLSHPLTAPIPTAPTLISVVARPPTTIRHILFSIASSHKSYNNRKPYLRLWYKPNFTNAIVFLDRPVTDSDAGGGSDLPPIIISGDTSRFPYTFPHGLRSAIRVARIVKEAVESDESDDIRWYVFGDDDTVFFTENLVKVLAEYDHDRWFYIGSVSESYEQNLRHSFNMAFGGGGFVISRSLARVLARVLDSCLMRYPHVYGSDSRVFSCLVELGVDVRGDMSGILSAHPLPPLLSLHHLDLVDPIFPGLTRLEAVKHLFEAAEHDPARILQQTVCYDSSNSITVSVSWGYVVQVFEGNQFLPDLIQVQKTFGSWRRKENLLSSLHMFNMRDYHKDLCKAPDTFFLEGLDPDTDRFHTSYKRNTASNCSRSNVIRDLMNIRVFSRRLDADTEQDHNDTLLLGIKPVYGLSLHMTDFNDTSRYYMIESDPSRSTVCYQKYKFIRSK</sequence>
<comment type="caution">
    <text evidence="1">The sequence shown here is derived from an EMBL/GenBank/DDBJ whole genome shotgun (WGS) entry which is preliminary data.</text>
</comment>